<comment type="caution">
    <text evidence="2">The sequence shown here is derived from an EMBL/GenBank/DDBJ whole genome shotgun (WGS) entry which is preliminary data.</text>
</comment>
<keyword evidence="1" id="KW-0175">Coiled coil</keyword>
<reference evidence="2 3" key="1">
    <citation type="submission" date="2024-11" db="EMBL/GenBank/DDBJ databases">
        <title>A near-complete genome assembly of Cinchona calisaya.</title>
        <authorList>
            <person name="Lian D.C."/>
            <person name="Zhao X.W."/>
            <person name="Wei L."/>
        </authorList>
    </citation>
    <scope>NUCLEOTIDE SEQUENCE [LARGE SCALE GENOMIC DNA]</scope>
    <source>
        <tissue evidence="2">Nenye</tissue>
    </source>
</reference>
<evidence type="ECO:0008006" key="4">
    <source>
        <dbReference type="Google" id="ProtNLM"/>
    </source>
</evidence>
<organism evidence="2 3">
    <name type="scientific">Cinchona calisaya</name>
    <dbReference type="NCBI Taxonomy" id="153742"/>
    <lineage>
        <taxon>Eukaryota</taxon>
        <taxon>Viridiplantae</taxon>
        <taxon>Streptophyta</taxon>
        <taxon>Embryophyta</taxon>
        <taxon>Tracheophyta</taxon>
        <taxon>Spermatophyta</taxon>
        <taxon>Magnoliopsida</taxon>
        <taxon>eudicotyledons</taxon>
        <taxon>Gunneridae</taxon>
        <taxon>Pentapetalae</taxon>
        <taxon>asterids</taxon>
        <taxon>lamiids</taxon>
        <taxon>Gentianales</taxon>
        <taxon>Rubiaceae</taxon>
        <taxon>Cinchonoideae</taxon>
        <taxon>Cinchoneae</taxon>
        <taxon>Cinchona</taxon>
    </lineage>
</organism>
<evidence type="ECO:0000256" key="1">
    <source>
        <dbReference type="SAM" id="Coils"/>
    </source>
</evidence>
<evidence type="ECO:0000313" key="3">
    <source>
        <dbReference type="Proteomes" id="UP001630127"/>
    </source>
</evidence>
<accession>A0ABD2Y2Q3</accession>
<dbReference type="EMBL" id="JBJUIK010000016">
    <property type="protein sequence ID" value="KAL3500065.1"/>
    <property type="molecule type" value="Genomic_DNA"/>
</dbReference>
<protein>
    <recommendedName>
        <fullName evidence="4">Aminotransferase-like plant mobile domain-containing protein</fullName>
    </recommendedName>
</protein>
<gene>
    <name evidence="2" type="ORF">ACH5RR_039158</name>
</gene>
<feature type="coiled-coil region" evidence="1">
    <location>
        <begin position="150"/>
        <end position="191"/>
    </location>
</feature>
<evidence type="ECO:0000313" key="2">
    <source>
        <dbReference type="EMBL" id="KAL3500065.1"/>
    </source>
</evidence>
<name>A0ABD2Y2Q3_9GENT</name>
<proteinExistence type="predicted"/>
<dbReference type="Proteomes" id="UP001630127">
    <property type="component" value="Unassembled WGS sequence"/>
</dbReference>
<sequence>MLGNYTTIPEPDGIYGAKAAARYPYNICADVLRAYLKLWSPLTNTLHFTGGETGISLLDMKIICGLTIADQTPGPSVVNEPSSKVLSPVPIDPELFVNLVTDLDGTQQNRVSLLEGILSNTQTKEVALIDISKKMVTTSGLKLTNFQGISSSINSRLQDSHEKLQELENQKTVLQKEKARIESEMVQVEDMYGALPYGIFDLEKCLEQGEKDK</sequence>
<keyword evidence="3" id="KW-1185">Reference proteome</keyword>
<dbReference type="AlphaFoldDB" id="A0ABD2Y2Q3"/>